<dbReference type="Proteomes" id="UP000002762">
    <property type="component" value="Unassembled WGS sequence"/>
</dbReference>
<protein>
    <submittedName>
        <fullName evidence="1">Phosphotransferase enzyme family protein</fullName>
    </submittedName>
</protein>
<proteinExistence type="predicted"/>
<dbReference type="EMBL" id="JH725179">
    <property type="protein sequence ID" value="EJP62982.1"/>
    <property type="molecule type" value="Genomic_DNA"/>
</dbReference>
<dbReference type="PANTHER" id="PTHR21310:SF37">
    <property type="entry name" value="AMINOGLYCOSIDE PHOSPHOTRANSFERASE DOMAIN-CONTAINING PROTEIN"/>
    <property type="match status" value="1"/>
</dbReference>
<dbReference type="AlphaFoldDB" id="J4UHZ5"/>
<dbReference type="SUPFAM" id="SSF56112">
    <property type="entry name" value="Protein kinase-like (PK-like)"/>
    <property type="match status" value="1"/>
</dbReference>
<dbReference type="HOGENOM" id="CLU_025005_3_0_1"/>
<evidence type="ECO:0000313" key="1">
    <source>
        <dbReference type="EMBL" id="EJP62982.1"/>
    </source>
</evidence>
<dbReference type="InParanoid" id="J4UHZ5"/>
<organism evidence="1 2">
    <name type="scientific">Beauveria bassiana (strain ARSEF 2860)</name>
    <name type="common">White muscardine disease fungus</name>
    <name type="synonym">Tritirachium shiotae</name>
    <dbReference type="NCBI Taxonomy" id="655819"/>
    <lineage>
        <taxon>Eukaryota</taxon>
        <taxon>Fungi</taxon>
        <taxon>Dikarya</taxon>
        <taxon>Ascomycota</taxon>
        <taxon>Pezizomycotina</taxon>
        <taxon>Sordariomycetes</taxon>
        <taxon>Hypocreomycetidae</taxon>
        <taxon>Hypocreales</taxon>
        <taxon>Cordycipitaceae</taxon>
        <taxon>Beauveria</taxon>
    </lineage>
</organism>
<dbReference type="GeneID" id="19891005"/>
<dbReference type="GO" id="GO:0016740">
    <property type="term" value="F:transferase activity"/>
    <property type="evidence" value="ECO:0007669"/>
    <property type="project" value="UniProtKB-KW"/>
</dbReference>
<reference evidence="1 2" key="1">
    <citation type="journal article" date="2012" name="Sci. Rep.">
        <title>Genomic perspectives on the evolution of fungal entomopathogenicity in Beauveria bassiana.</title>
        <authorList>
            <person name="Xiao G."/>
            <person name="Ying S.H."/>
            <person name="Zheng P."/>
            <person name="Wang Z.L."/>
            <person name="Zhang S."/>
            <person name="Xie X.Q."/>
            <person name="Shang Y."/>
            <person name="St Leger R.J."/>
            <person name="Zhao G.P."/>
            <person name="Wang C."/>
            <person name="Feng M.G."/>
        </authorList>
    </citation>
    <scope>NUCLEOTIDE SEQUENCE [LARGE SCALE GENOMIC DNA]</scope>
    <source>
        <strain evidence="1 2">ARSEF 2860</strain>
    </source>
</reference>
<dbReference type="STRING" id="655819.J4UHZ5"/>
<gene>
    <name evidence="1" type="ORF">BBA_07993</name>
</gene>
<name>J4UHZ5_BEAB2</name>
<dbReference type="InterPro" id="IPR011009">
    <property type="entry name" value="Kinase-like_dom_sf"/>
</dbReference>
<dbReference type="InterPro" id="IPR051678">
    <property type="entry name" value="AGP_Transferase"/>
</dbReference>
<sequence>MFPSAIKRKPKPLAEAIESEDNELASMRYPDLARQLYDAIGCQKTELEHMICKLLRVRTCRIVPSNLWASGSFNAAILVRLPQGKNAYLRLPFGHRIGEGPFPGNADEKIQTETATYIWLQEHCPDVPIPTFTICPPFHPPYPPSGFLLISEAQGKRLDRSWHKHHDDENRRKTLFRGLSRITVSMNAMPQPRIGALRLQDDDTIALNNRPLNLYMHMLENEGVSSGIPRGRMYAEVDGYLSDLLSLQDAKLRGQPNAIFDVEDGQLQLAACAGMRAVMHHFVDPGTRDGPFYLTLNDLIQSNIFVDEQWNVTSIIDLEWTHTLPAEMQSPPYWLTSKSVDGFYEQKDREEFDEAVKEYLTVYEEEEVRRGGSGRQAEVQRRAWDSWQFLVLPGRDGAQGHVQSL</sequence>
<keyword evidence="1" id="KW-0808">Transferase</keyword>
<dbReference type="PANTHER" id="PTHR21310">
    <property type="entry name" value="AMINOGLYCOSIDE PHOSPHOTRANSFERASE-RELATED-RELATED"/>
    <property type="match status" value="1"/>
</dbReference>
<accession>J4UHZ5</accession>
<keyword evidence="2" id="KW-1185">Reference proteome</keyword>
<evidence type="ECO:0000313" key="2">
    <source>
        <dbReference type="Proteomes" id="UP000002762"/>
    </source>
</evidence>
<dbReference type="RefSeq" id="XP_008601312.1">
    <property type="nucleotide sequence ID" value="XM_008603090.1"/>
</dbReference>